<evidence type="ECO:0000313" key="3">
    <source>
        <dbReference type="Proteomes" id="UP000250197"/>
    </source>
</evidence>
<sequence>MLTIAKMHGESVAYYESTVDEDHGENLGPDGYYSEDGTKPAEAWVNARTDAQAVVVAEALGVAEGEQVRGENVRAWFNKAIAPSGVKLGRAPKESGVPGFDLTFCAPKSVSMLWG</sequence>
<dbReference type="KEGG" id="cstr:CBE89_00700"/>
<evidence type="ECO:0000313" key="2">
    <source>
        <dbReference type="EMBL" id="ART20189.1"/>
    </source>
</evidence>
<feature type="domain" description="TrwC relaxase" evidence="1">
    <location>
        <begin position="9"/>
        <end position="114"/>
    </location>
</feature>
<dbReference type="EMBL" id="CP021252">
    <property type="protein sequence ID" value="ART20189.1"/>
    <property type="molecule type" value="Genomic_DNA"/>
</dbReference>
<dbReference type="AlphaFoldDB" id="A0A2Z2IWA9"/>
<protein>
    <recommendedName>
        <fullName evidence="1">TrwC relaxase domain-containing protein</fullName>
    </recommendedName>
</protein>
<organism evidence="2 3">
    <name type="scientific">Corynebacterium striatum</name>
    <dbReference type="NCBI Taxonomy" id="43770"/>
    <lineage>
        <taxon>Bacteria</taxon>
        <taxon>Bacillati</taxon>
        <taxon>Actinomycetota</taxon>
        <taxon>Actinomycetes</taxon>
        <taxon>Mycobacteriales</taxon>
        <taxon>Corynebacteriaceae</taxon>
        <taxon>Corynebacterium</taxon>
    </lineage>
</organism>
<dbReference type="SUPFAM" id="SSF55464">
    <property type="entry name" value="Origin of replication-binding domain, RBD-like"/>
    <property type="match status" value="1"/>
</dbReference>
<evidence type="ECO:0000259" key="1">
    <source>
        <dbReference type="Pfam" id="PF08751"/>
    </source>
</evidence>
<proteinExistence type="predicted"/>
<reference evidence="2 3" key="1">
    <citation type="submission" date="2017-05" db="EMBL/GenBank/DDBJ databases">
        <title>Complete genome sequence of Corynebacterium striatum KC-Na-1 isolated from Neophocaena asiaeorientalis in Korea.</title>
        <authorList>
            <person name="Kim J.H."/>
            <person name="Lee K."/>
        </authorList>
    </citation>
    <scope>NUCLEOTIDE SEQUENCE [LARGE SCALE GENOMIC DNA]</scope>
    <source>
        <strain evidence="2 3">KC-Na-01</strain>
    </source>
</reference>
<dbReference type="RefSeq" id="WP_086890416.1">
    <property type="nucleotide sequence ID" value="NZ_CP021252.1"/>
</dbReference>
<accession>A0A2Z2IWA9</accession>
<dbReference type="InterPro" id="IPR014862">
    <property type="entry name" value="TrwC"/>
</dbReference>
<dbReference type="Pfam" id="PF08751">
    <property type="entry name" value="TrwC"/>
    <property type="match status" value="1"/>
</dbReference>
<dbReference type="Proteomes" id="UP000250197">
    <property type="component" value="Chromosome"/>
</dbReference>
<gene>
    <name evidence="2" type="ORF">CBE89_00700</name>
</gene>
<name>A0A2Z2IWA9_CORST</name>